<evidence type="ECO:0000256" key="2">
    <source>
        <dbReference type="SAM" id="SignalP"/>
    </source>
</evidence>
<feature type="domain" description="C-type lectin" evidence="3">
    <location>
        <begin position="30"/>
        <end position="151"/>
    </location>
</feature>
<dbReference type="SUPFAM" id="SSF56436">
    <property type="entry name" value="C-type lectin-like"/>
    <property type="match status" value="1"/>
</dbReference>
<dbReference type="InterPro" id="IPR050111">
    <property type="entry name" value="C-type_lectin/snaclec_domain"/>
</dbReference>
<accession>D3YC28</accession>
<dbReference type="InterPro" id="IPR016186">
    <property type="entry name" value="C-type_lectin-like/link_sf"/>
</dbReference>
<dbReference type="PROSITE" id="PS50041">
    <property type="entry name" value="C_TYPE_LECTIN_2"/>
    <property type="match status" value="1"/>
</dbReference>
<reference evidence="4" key="1">
    <citation type="submission" date="2010-01" db="EMBL/GenBank/DDBJ databases">
        <title>Molecular characterization and expression profile of perlucin in several different tissues of Haliotis diversicolor.</title>
        <authorList>
            <person name="Ge H."/>
            <person name="Wang G.D."/>
            <person name="Zhang L.L."/>
            <person name="Zhang Z.P."/>
            <person name="Wang Y.L."/>
        </authorList>
    </citation>
    <scope>NUCLEOTIDE SEQUENCE</scope>
</reference>
<dbReference type="AlphaFoldDB" id="D3YC28"/>
<evidence type="ECO:0000256" key="1">
    <source>
        <dbReference type="ARBA" id="ARBA00023157"/>
    </source>
</evidence>
<dbReference type="SMART" id="SM00034">
    <property type="entry name" value="CLECT"/>
    <property type="match status" value="1"/>
</dbReference>
<proteinExistence type="evidence at transcript level"/>
<feature type="chain" id="PRO_5003052249" evidence="2">
    <location>
        <begin position="21"/>
        <end position="163"/>
    </location>
</feature>
<organism evidence="4">
    <name type="scientific">Haliotis diversicolor</name>
    <name type="common">Abalone</name>
    <name type="synonym">Sulculus diversicolor</name>
    <dbReference type="NCBI Taxonomy" id="36095"/>
    <lineage>
        <taxon>Eukaryota</taxon>
        <taxon>Metazoa</taxon>
        <taxon>Spiralia</taxon>
        <taxon>Lophotrochozoa</taxon>
        <taxon>Mollusca</taxon>
        <taxon>Gastropoda</taxon>
        <taxon>Vetigastropoda</taxon>
        <taxon>Lepetellida</taxon>
        <taxon>Haliotoidea</taxon>
        <taxon>Haliotidae</taxon>
        <taxon>Haliotis</taxon>
    </lineage>
</organism>
<name>D3YC28_HALDV</name>
<dbReference type="PROSITE" id="PS00615">
    <property type="entry name" value="C_TYPE_LECTIN_1"/>
    <property type="match status" value="1"/>
</dbReference>
<dbReference type="InterPro" id="IPR016187">
    <property type="entry name" value="CTDL_fold"/>
</dbReference>
<sequence length="163" mass="18557">MFKLSGVILILATFTDVIWCQSCPSGFLHHDNSCYSLIRVLASWAEASVYCQAIGSHLAYVEDASEHSFVEGYLKREDTTIMSDGIWISGLTYLVKDDWQWGFKNTRIANTFWAPGEPNNDRSSQFCVMYKKGSYMWDDNECQDTEYFLCELELESAPGIVGK</sequence>
<dbReference type="PANTHER" id="PTHR22803">
    <property type="entry name" value="MANNOSE, PHOSPHOLIPASE, LECTIN RECEPTOR RELATED"/>
    <property type="match status" value="1"/>
</dbReference>
<dbReference type="Gene3D" id="3.10.100.10">
    <property type="entry name" value="Mannose-Binding Protein A, subunit A"/>
    <property type="match status" value="1"/>
</dbReference>
<dbReference type="InterPro" id="IPR018378">
    <property type="entry name" value="C-type_lectin_CS"/>
</dbReference>
<dbReference type="InterPro" id="IPR001304">
    <property type="entry name" value="C-type_lectin-like"/>
</dbReference>
<protein>
    <submittedName>
        <fullName evidence="4">Perlucin</fullName>
    </submittedName>
</protein>
<keyword evidence="1" id="KW-1015">Disulfide bond</keyword>
<keyword evidence="2" id="KW-0732">Signal</keyword>
<evidence type="ECO:0000313" key="4">
    <source>
        <dbReference type="EMBL" id="ADD16957.1"/>
    </source>
</evidence>
<dbReference type="EMBL" id="GU446716">
    <property type="protein sequence ID" value="ADD16957.1"/>
    <property type="molecule type" value="mRNA"/>
</dbReference>
<evidence type="ECO:0000259" key="3">
    <source>
        <dbReference type="PROSITE" id="PS50041"/>
    </source>
</evidence>
<dbReference type="CDD" id="cd00037">
    <property type="entry name" value="CLECT"/>
    <property type="match status" value="1"/>
</dbReference>
<feature type="signal peptide" evidence="2">
    <location>
        <begin position="1"/>
        <end position="20"/>
    </location>
</feature>
<dbReference type="Pfam" id="PF00059">
    <property type="entry name" value="Lectin_C"/>
    <property type="match status" value="1"/>
</dbReference>